<evidence type="ECO:0000313" key="2">
    <source>
        <dbReference type="Proteomes" id="UP000003676"/>
    </source>
</evidence>
<name>B6WQ19_9BACT</name>
<dbReference type="RefSeq" id="WP_006003701.1">
    <property type="nucleotide sequence ID" value="NZ_DS996351.1"/>
</dbReference>
<dbReference type="AlphaFoldDB" id="B6WQ19"/>
<evidence type="ECO:0000313" key="1">
    <source>
        <dbReference type="EMBL" id="EEB34922.1"/>
    </source>
</evidence>
<comment type="caution">
    <text evidence="1">The sequence shown here is derived from an EMBL/GenBank/DDBJ whole genome shotgun (WGS) entry which is preliminary data.</text>
</comment>
<dbReference type="OrthoDB" id="10002651at2"/>
<dbReference type="EMBL" id="ABXU01000007">
    <property type="protein sequence ID" value="EEB34922.1"/>
    <property type="molecule type" value="Genomic_DNA"/>
</dbReference>
<sequence>MPETDQTPSASTSSAENANINLLQCRVYIAGILLPTISVNIRCVFNEPPTAEIALPAYPELFSLGEADRVPVHVFVQETMVESPHFILLFEGFIESKIYMNSPLERSVTINAISYFDILNDCKVRFMTQLDDMFLMSGAGNQEQAAYVVTSDITFPHCLFRYGLKPLDNGLPIKYPSQYLENIYAFMQMAGQVDPKTGEEYHPPLGQLHASKLSQYFRNQAEALKLLDRFEYLPYFDKAGKEGTAWKIAGLPETDDMATAFPMIYGMQTFHAMELLVRGAVNASEEQTLRELLTFLVDEMEYEYLYITNPAYHAAIPADEEAGTEEVPAKLVSSCMKPLLTDSMPPQCNVLHRTLVTSIQTSQKYKGSPTRIQIHNLFGPLAQLVNGNTSSKLAQTGLLDFYPSETYTDFEIPEGHKGIRALSNELLKVEEFTGPWVRQVGTPRWFHYIPFMNSGVQDNTGSTLAAEKIFKERFCRRQLLNLKYAPRQLTATCQFAPYVTPGFPGVVFDNNDTHFAFAGHVLAVEHSISGTEVRTSISMNFARLLKEAATIPINHPLTAVDNITQSQSRMTEIYQTILGTPGASDVKGADAVSYATLLSELTSPDTSTASPHSNPREAYKYMRRNIVTFEDYCAYMGFTATYGNGPEGPQTPLQLHGDFLEKRRPLKIFKTVRVNEGNTGNSAEDGSSNIPEKELIGSFDELSNDSGTGSIIDSRIEAMNGTFNGTSSGTVNKTQEADEKGAADKIMEKAWDKGRDGSEKDGPQTLDASEAIAEVESDVRSLLLQIQAKEFATMVYE</sequence>
<protein>
    <submittedName>
        <fullName evidence="1">Uncharacterized protein</fullName>
    </submittedName>
</protein>
<accession>B6WQ19</accession>
<reference evidence="1 2" key="2">
    <citation type="submission" date="2008-10" db="EMBL/GenBank/DDBJ databases">
        <authorList>
            <person name="Fulton L."/>
            <person name="Clifton S."/>
            <person name="Fulton B."/>
            <person name="Xu J."/>
            <person name="Minx P."/>
            <person name="Pepin K.H."/>
            <person name="Johnson M."/>
            <person name="Bhonagiri V."/>
            <person name="Nash W.E."/>
            <person name="Mardis E.R."/>
            <person name="Wilson R.K."/>
        </authorList>
    </citation>
    <scope>NUCLEOTIDE SEQUENCE [LARGE SCALE GENOMIC DNA]</scope>
    <source>
        <strain evidence="1 2">ATCC 29098</strain>
    </source>
</reference>
<dbReference type="HOGENOM" id="CLU_352592_0_0_7"/>
<dbReference type="Proteomes" id="UP000003676">
    <property type="component" value="Unassembled WGS sequence"/>
</dbReference>
<reference evidence="1 2" key="1">
    <citation type="submission" date="2008-10" db="EMBL/GenBank/DDBJ databases">
        <title>Draft genome sequence of Desulvovibrio piger (ATCC 29098).</title>
        <authorList>
            <person name="Sudarsanam P."/>
            <person name="Ley R."/>
            <person name="Guruge J."/>
            <person name="Turnbaugh P.J."/>
            <person name="Mahowald M."/>
            <person name="Liep D."/>
            <person name="Gordon J."/>
        </authorList>
    </citation>
    <scope>NUCLEOTIDE SEQUENCE [LARGE SCALE GENOMIC DNA]</scope>
    <source>
        <strain evidence="1 2">ATCC 29098</strain>
    </source>
</reference>
<organism evidence="1 2">
    <name type="scientific">Desulfovibrio piger ATCC 29098</name>
    <dbReference type="NCBI Taxonomy" id="411464"/>
    <lineage>
        <taxon>Bacteria</taxon>
        <taxon>Pseudomonadati</taxon>
        <taxon>Thermodesulfobacteriota</taxon>
        <taxon>Desulfovibrionia</taxon>
        <taxon>Desulfovibrionales</taxon>
        <taxon>Desulfovibrionaceae</taxon>
        <taxon>Desulfovibrio</taxon>
    </lineage>
</organism>
<proteinExistence type="predicted"/>
<gene>
    <name evidence="1" type="ORF">DESPIG_00142</name>
</gene>